<dbReference type="Pfam" id="PF00126">
    <property type="entry name" value="HTH_1"/>
    <property type="match status" value="1"/>
</dbReference>
<name>A0ABY0NA77_9HYPH</name>
<dbReference type="Pfam" id="PF03466">
    <property type="entry name" value="LysR_substrate"/>
    <property type="match status" value="1"/>
</dbReference>
<dbReference type="Gene3D" id="1.10.10.10">
    <property type="entry name" value="Winged helix-like DNA-binding domain superfamily/Winged helix DNA-binding domain"/>
    <property type="match status" value="1"/>
</dbReference>
<evidence type="ECO:0000259" key="5">
    <source>
        <dbReference type="PROSITE" id="PS50931"/>
    </source>
</evidence>
<gene>
    <name evidence="6" type="ORF">SAMN05421844_10119</name>
</gene>
<dbReference type="GO" id="GO:0003677">
    <property type="term" value="F:DNA binding"/>
    <property type="evidence" value="ECO:0007669"/>
    <property type="project" value="UniProtKB-KW"/>
</dbReference>
<evidence type="ECO:0000256" key="4">
    <source>
        <dbReference type="ARBA" id="ARBA00023163"/>
    </source>
</evidence>
<dbReference type="CDD" id="cd08440">
    <property type="entry name" value="PBP2_LTTR_like_4"/>
    <property type="match status" value="1"/>
</dbReference>
<reference evidence="6 7" key="1">
    <citation type="submission" date="2016-10" db="EMBL/GenBank/DDBJ databases">
        <authorList>
            <person name="Varghese N."/>
            <person name="Submissions S."/>
        </authorList>
    </citation>
    <scope>NUCLEOTIDE SEQUENCE [LARGE SCALE GENOMIC DNA]</scope>
    <source>
        <strain evidence="6 7">DSM 26672</strain>
    </source>
</reference>
<dbReference type="InterPro" id="IPR050950">
    <property type="entry name" value="HTH-type_LysR_regulators"/>
</dbReference>
<dbReference type="RefSeq" id="WP_091855335.1">
    <property type="nucleotide sequence ID" value="NZ_FNBZ01000001.1"/>
</dbReference>
<dbReference type="SUPFAM" id="SSF46785">
    <property type="entry name" value="Winged helix' DNA-binding domain"/>
    <property type="match status" value="1"/>
</dbReference>
<dbReference type="InterPro" id="IPR036390">
    <property type="entry name" value="WH_DNA-bd_sf"/>
</dbReference>
<keyword evidence="3 6" id="KW-0238">DNA-binding</keyword>
<evidence type="ECO:0000256" key="1">
    <source>
        <dbReference type="ARBA" id="ARBA00009437"/>
    </source>
</evidence>
<dbReference type="EMBL" id="FNBZ01000001">
    <property type="protein sequence ID" value="SDF19038.1"/>
    <property type="molecule type" value="Genomic_DNA"/>
</dbReference>
<dbReference type="InterPro" id="IPR005119">
    <property type="entry name" value="LysR_subst-bd"/>
</dbReference>
<keyword evidence="2" id="KW-0805">Transcription regulation</keyword>
<evidence type="ECO:0000313" key="7">
    <source>
        <dbReference type="Proteomes" id="UP000199468"/>
    </source>
</evidence>
<keyword evidence="7" id="KW-1185">Reference proteome</keyword>
<dbReference type="PANTHER" id="PTHR30419:SF8">
    <property type="entry name" value="NITROGEN ASSIMILATION TRANSCRIPTIONAL ACTIVATOR-RELATED"/>
    <property type="match status" value="1"/>
</dbReference>
<dbReference type="PANTHER" id="PTHR30419">
    <property type="entry name" value="HTH-TYPE TRANSCRIPTIONAL REGULATOR YBHD"/>
    <property type="match status" value="1"/>
</dbReference>
<proteinExistence type="inferred from homology"/>
<comment type="caution">
    <text evidence="6">The sequence shown here is derived from an EMBL/GenBank/DDBJ whole genome shotgun (WGS) entry which is preliminary data.</text>
</comment>
<evidence type="ECO:0000313" key="6">
    <source>
        <dbReference type="EMBL" id="SDF19038.1"/>
    </source>
</evidence>
<dbReference type="InterPro" id="IPR036388">
    <property type="entry name" value="WH-like_DNA-bd_sf"/>
</dbReference>
<dbReference type="InterPro" id="IPR000847">
    <property type="entry name" value="LysR_HTH_N"/>
</dbReference>
<organism evidence="6 7">
    <name type="scientific">Bosea robiniae</name>
    <dbReference type="NCBI Taxonomy" id="1036780"/>
    <lineage>
        <taxon>Bacteria</taxon>
        <taxon>Pseudomonadati</taxon>
        <taxon>Pseudomonadota</taxon>
        <taxon>Alphaproteobacteria</taxon>
        <taxon>Hyphomicrobiales</taxon>
        <taxon>Boseaceae</taxon>
        <taxon>Bosea</taxon>
    </lineage>
</organism>
<keyword evidence="4" id="KW-0804">Transcription</keyword>
<dbReference type="PRINTS" id="PR00039">
    <property type="entry name" value="HTHLYSR"/>
</dbReference>
<evidence type="ECO:0000256" key="2">
    <source>
        <dbReference type="ARBA" id="ARBA00023015"/>
    </source>
</evidence>
<evidence type="ECO:0000256" key="3">
    <source>
        <dbReference type="ARBA" id="ARBA00023125"/>
    </source>
</evidence>
<dbReference type="Proteomes" id="UP000199468">
    <property type="component" value="Unassembled WGS sequence"/>
</dbReference>
<accession>A0ABY0NA77</accession>
<feature type="domain" description="HTH lysR-type" evidence="5">
    <location>
        <begin position="1"/>
        <end position="60"/>
    </location>
</feature>
<protein>
    <submittedName>
        <fullName evidence="6">DNA-binding transcriptional regulator, LysR family</fullName>
    </submittedName>
</protein>
<dbReference type="Gene3D" id="3.40.190.10">
    <property type="entry name" value="Periplasmic binding protein-like II"/>
    <property type="match status" value="2"/>
</dbReference>
<sequence length="296" mass="31852">MDVSFRQIKAFVAVARLNSFTRAAALLHVAQPTLTVQIRKLEEALSVRLFERTSRSVTLTQTGRDLLPVLARLVQDLDGVIGDVRNQGTGYQGLVRIAALPTAAAGLLPRAIKSFRMVHPGADFRIRDVIARRILSLVEAEEVDLGITGGPANTGNVDVLLAFEDSMHVVFPHTHPLAEAQAVTPDLLLLYPLIMMDPDTSVRAVVEAGFHAAGLIPTAAGEATYMMTAAGMVQAGLGITFLPSSAKEIEAFPNLRSRPIEAVGFVRQISLVKKSGRPLPSLPALFARHLREMIGA</sequence>
<dbReference type="SUPFAM" id="SSF53850">
    <property type="entry name" value="Periplasmic binding protein-like II"/>
    <property type="match status" value="1"/>
</dbReference>
<comment type="similarity">
    <text evidence="1">Belongs to the LysR transcriptional regulatory family.</text>
</comment>
<dbReference type="PROSITE" id="PS50931">
    <property type="entry name" value="HTH_LYSR"/>
    <property type="match status" value="1"/>
</dbReference>